<feature type="signal peptide" evidence="6">
    <location>
        <begin position="1"/>
        <end position="19"/>
    </location>
</feature>
<evidence type="ECO:0000313" key="8">
    <source>
        <dbReference type="Proteomes" id="UP000256328"/>
    </source>
</evidence>
<dbReference type="GO" id="GO:0004553">
    <property type="term" value="F:hydrolase activity, hydrolyzing O-glycosyl compounds"/>
    <property type="evidence" value="ECO:0007669"/>
    <property type="project" value="InterPro"/>
</dbReference>
<evidence type="ECO:0000313" key="7">
    <source>
        <dbReference type="EMBL" id="RDW68594.1"/>
    </source>
</evidence>
<evidence type="ECO:0000256" key="6">
    <source>
        <dbReference type="SAM" id="SignalP"/>
    </source>
</evidence>
<proteinExistence type="inferred from homology"/>
<keyword evidence="2 6" id="KW-0732">Signal</keyword>
<evidence type="ECO:0000256" key="4">
    <source>
        <dbReference type="ARBA" id="ARBA00023295"/>
    </source>
</evidence>
<evidence type="ECO:0000256" key="2">
    <source>
        <dbReference type="ARBA" id="ARBA00022729"/>
    </source>
</evidence>
<keyword evidence="3 5" id="KW-0378">Hydrolase</keyword>
<name>A0A3D8R454_9HELO</name>
<dbReference type="Proteomes" id="UP000256328">
    <property type="component" value="Unassembled WGS sequence"/>
</dbReference>
<dbReference type="CDD" id="cd18820">
    <property type="entry name" value="GH43_LbAraf43-like"/>
    <property type="match status" value="1"/>
</dbReference>
<dbReference type="PROSITE" id="PS51257">
    <property type="entry name" value="PROKAR_LIPOPROTEIN"/>
    <property type="match status" value="1"/>
</dbReference>
<accession>A0A3D8R454</accession>
<comment type="caution">
    <text evidence="7">The sequence shown here is derived from an EMBL/GenBank/DDBJ whole genome shotgun (WGS) entry which is preliminary data.</text>
</comment>
<dbReference type="InterPro" id="IPR006710">
    <property type="entry name" value="Glyco_hydro_43"/>
</dbReference>
<dbReference type="Gene3D" id="2.115.10.20">
    <property type="entry name" value="Glycosyl hydrolase domain, family 43"/>
    <property type="match status" value="1"/>
</dbReference>
<evidence type="ECO:0000256" key="3">
    <source>
        <dbReference type="ARBA" id="ARBA00022801"/>
    </source>
</evidence>
<dbReference type="Pfam" id="PF04616">
    <property type="entry name" value="Glyco_hydro_43"/>
    <property type="match status" value="1"/>
</dbReference>
<organism evidence="7 8">
    <name type="scientific">Coleophoma crateriformis</name>
    <dbReference type="NCBI Taxonomy" id="565419"/>
    <lineage>
        <taxon>Eukaryota</taxon>
        <taxon>Fungi</taxon>
        <taxon>Dikarya</taxon>
        <taxon>Ascomycota</taxon>
        <taxon>Pezizomycotina</taxon>
        <taxon>Leotiomycetes</taxon>
        <taxon>Helotiales</taxon>
        <taxon>Dermateaceae</taxon>
        <taxon>Coleophoma</taxon>
    </lineage>
</organism>
<dbReference type="PANTHER" id="PTHR43817">
    <property type="entry name" value="GLYCOSYL HYDROLASE"/>
    <property type="match status" value="1"/>
</dbReference>
<dbReference type="SUPFAM" id="SSF75005">
    <property type="entry name" value="Arabinanase/levansucrase/invertase"/>
    <property type="match status" value="1"/>
</dbReference>
<protein>
    <recommendedName>
        <fullName evidence="9">Glycoside hydrolase family 43 protein</fullName>
    </recommendedName>
</protein>
<dbReference type="InterPro" id="IPR023296">
    <property type="entry name" value="Glyco_hydro_beta-prop_sf"/>
</dbReference>
<keyword evidence="4 5" id="KW-0326">Glycosidase</keyword>
<feature type="chain" id="PRO_5017757548" description="Glycoside hydrolase family 43 protein" evidence="6">
    <location>
        <begin position="20"/>
        <end position="339"/>
    </location>
</feature>
<gene>
    <name evidence="7" type="ORF">BP5796_09251</name>
</gene>
<reference evidence="7 8" key="1">
    <citation type="journal article" date="2018" name="IMA Fungus">
        <title>IMA Genome-F 9: Draft genome sequence of Annulohypoxylon stygium, Aspergillus mulundensis, Berkeleyomyces basicola (syn. Thielaviopsis basicola), Ceratocystis smalleyi, two Cercospora beticola strains, Coleophoma cylindrospora, Fusarium fracticaudum, Phialophora cf. hyalina, and Morchella septimelata.</title>
        <authorList>
            <person name="Wingfield B.D."/>
            <person name="Bills G.F."/>
            <person name="Dong Y."/>
            <person name="Huang W."/>
            <person name="Nel W.J."/>
            <person name="Swalarsk-Parry B.S."/>
            <person name="Vaghefi N."/>
            <person name="Wilken P.M."/>
            <person name="An Z."/>
            <person name="de Beer Z.W."/>
            <person name="De Vos L."/>
            <person name="Chen L."/>
            <person name="Duong T.A."/>
            <person name="Gao Y."/>
            <person name="Hammerbacher A."/>
            <person name="Kikkert J.R."/>
            <person name="Li Y."/>
            <person name="Li H."/>
            <person name="Li K."/>
            <person name="Li Q."/>
            <person name="Liu X."/>
            <person name="Ma X."/>
            <person name="Naidoo K."/>
            <person name="Pethybridge S.J."/>
            <person name="Sun J."/>
            <person name="Steenkamp E.T."/>
            <person name="van der Nest M.A."/>
            <person name="van Wyk S."/>
            <person name="Wingfield M.J."/>
            <person name="Xiong C."/>
            <person name="Yue Q."/>
            <person name="Zhang X."/>
        </authorList>
    </citation>
    <scope>NUCLEOTIDE SEQUENCE [LARGE SCALE GENOMIC DNA]</scope>
    <source>
        <strain evidence="7 8">BP5796</strain>
    </source>
</reference>
<evidence type="ECO:0000256" key="5">
    <source>
        <dbReference type="RuleBase" id="RU361187"/>
    </source>
</evidence>
<dbReference type="OrthoDB" id="272289at2759"/>
<dbReference type="PANTHER" id="PTHR43817:SF1">
    <property type="entry name" value="HYDROLASE, FAMILY 43, PUTATIVE (AFU_ORTHOLOGUE AFUA_3G01660)-RELATED"/>
    <property type="match status" value="1"/>
</dbReference>
<evidence type="ECO:0008006" key="9">
    <source>
        <dbReference type="Google" id="ProtNLM"/>
    </source>
</evidence>
<dbReference type="AlphaFoldDB" id="A0A3D8R454"/>
<dbReference type="GO" id="GO:0005975">
    <property type="term" value="P:carbohydrate metabolic process"/>
    <property type="evidence" value="ECO:0007669"/>
    <property type="project" value="InterPro"/>
</dbReference>
<evidence type="ECO:0000256" key="1">
    <source>
        <dbReference type="ARBA" id="ARBA00009865"/>
    </source>
</evidence>
<keyword evidence="8" id="KW-1185">Reference proteome</keyword>
<comment type="similarity">
    <text evidence="1 5">Belongs to the glycosyl hydrolase 43 family.</text>
</comment>
<sequence>MRSITASLLLAGALQACHTTAYQNPVQSPGPDPSMVYADGMYYLTHTSYSYIGITRSTTLAGLINGTTKTIWTDADPTKNANMWAPEMHQIDETWYMFYSSCNSQESCCDSCRTRVLQGCEGPNPYDCTYTYLAELIPPVGYQGGPNKTFAFAIDGTYLEIPGQGRYHVVSANDANNQQAIQITMLNTTSWKVAGWNVISIPDQPWELNGVPVNEGPHPLYHNGEIWLSYSGSYCGTPYYALGLLHYTGGDPLLQSSWNKTGPVLSQANGNYGTGHNCFFQSPDGSQVWNAFHATSNSAGSCGSDRYTMAQIVNFSTSNVPSLGIPMPLSAMLTAPSGE</sequence>
<dbReference type="EMBL" id="PDLN01000013">
    <property type="protein sequence ID" value="RDW68594.1"/>
    <property type="molecule type" value="Genomic_DNA"/>
</dbReference>